<dbReference type="EMBL" id="LT828648">
    <property type="protein sequence ID" value="SLM48673.1"/>
    <property type="molecule type" value="Genomic_DNA"/>
</dbReference>
<protein>
    <recommendedName>
        <fullName evidence="4">Lipoprotein</fullName>
    </recommendedName>
</protein>
<keyword evidence="3" id="KW-1185">Reference proteome</keyword>
<evidence type="ECO:0000313" key="3">
    <source>
        <dbReference type="Proteomes" id="UP000192042"/>
    </source>
</evidence>
<name>A0A1W1I787_9BACT</name>
<dbReference type="Proteomes" id="UP000192042">
    <property type="component" value="Chromosome I"/>
</dbReference>
<evidence type="ECO:0000256" key="1">
    <source>
        <dbReference type="SAM" id="SignalP"/>
    </source>
</evidence>
<organism evidence="2 3">
    <name type="scientific">Nitrospira japonica</name>
    <dbReference type="NCBI Taxonomy" id="1325564"/>
    <lineage>
        <taxon>Bacteria</taxon>
        <taxon>Pseudomonadati</taxon>
        <taxon>Nitrospirota</taxon>
        <taxon>Nitrospiria</taxon>
        <taxon>Nitrospirales</taxon>
        <taxon>Nitrospiraceae</taxon>
        <taxon>Nitrospira</taxon>
    </lineage>
</organism>
<reference evidence="2 3" key="1">
    <citation type="submission" date="2017-03" db="EMBL/GenBank/DDBJ databases">
        <authorList>
            <person name="Afonso C.L."/>
            <person name="Miller P.J."/>
            <person name="Scott M.A."/>
            <person name="Spackman E."/>
            <person name="Goraichik I."/>
            <person name="Dimitrov K.M."/>
            <person name="Suarez D.L."/>
            <person name="Swayne D.E."/>
        </authorList>
    </citation>
    <scope>NUCLEOTIDE SEQUENCE [LARGE SCALE GENOMIC DNA]</scope>
    <source>
        <strain evidence="2">Genome sequencing of Nitrospira japonica strain NJ11</strain>
    </source>
</reference>
<feature type="signal peptide" evidence="1">
    <location>
        <begin position="1"/>
        <end position="24"/>
    </location>
</feature>
<gene>
    <name evidence="2" type="ORF">NSJP_2501</name>
</gene>
<accession>A0A1W1I787</accession>
<dbReference type="AlphaFoldDB" id="A0A1W1I787"/>
<dbReference type="STRING" id="1325564.NSJP_2501"/>
<evidence type="ECO:0008006" key="4">
    <source>
        <dbReference type="Google" id="ProtNLM"/>
    </source>
</evidence>
<feature type="chain" id="PRO_5012709511" description="Lipoprotein" evidence="1">
    <location>
        <begin position="25"/>
        <end position="202"/>
    </location>
</feature>
<dbReference type="RefSeq" id="WP_080887024.1">
    <property type="nucleotide sequence ID" value="NZ_LT828648.1"/>
</dbReference>
<sequence length="202" mass="21183">MRKLSRIHPAWVALLLLASLGAKGCPAQVGCGVSGSMPGGARQFGAETWNCQVGMQFAQGNTVTTPQQAKTDLLAKKESAAVQVASLREKAAGGDQAFGFGGTGQSGTAAAEANSQLEAATRDFNTLSAQVTSIEQLQPPPGTTVLSEGTWNVQGDKAVFQTNAPYDPEKKYVIPFVVRSERGEVVEMGYIPVTSVQVEPAR</sequence>
<keyword evidence="1" id="KW-0732">Signal</keyword>
<proteinExistence type="predicted"/>
<evidence type="ECO:0000313" key="2">
    <source>
        <dbReference type="EMBL" id="SLM48673.1"/>
    </source>
</evidence>
<dbReference type="KEGG" id="nja:NSJP_2501"/>